<reference evidence="1" key="1">
    <citation type="submission" date="2022-03" db="EMBL/GenBank/DDBJ databases">
        <title>Draft genome sequence of Aduncisulcus paluster, a free-living microaerophilic Fornicata.</title>
        <authorList>
            <person name="Yuyama I."/>
            <person name="Kume K."/>
            <person name="Tamura T."/>
            <person name="Inagaki Y."/>
            <person name="Hashimoto T."/>
        </authorList>
    </citation>
    <scope>NUCLEOTIDE SEQUENCE</scope>
    <source>
        <strain evidence="1">NY0171</strain>
    </source>
</reference>
<evidence type="ECO:0000313" key="1">
    <source>
        <dbReference type="EMBL" id="GKT31226.1"/>
    </source>
</evidence>
<protein>
    <submittedName>
        <fullName evidence="1">Uncharacterized protein</fullName>
    </submittedName>
</protein>
<sequence>MANVDLVYTPKFESDRYIDGEYISYFSGLEDRLVGRDNILDTDVPDEWFENDEPAGMNSEDEATFPGLNVYGASVRGQVGPGIGNMEVAWYDSTESRGGTNAQVDHSEIRYLVGYAQELWTDSNCEVQYYIEQMLDYGKYLTVHNPKHPKDEFR</sequence>
<dbReference type="Proteomes" id="UP001057375">
    <property type="component" value="Unassembled WGS sequence"/>
</dbReference>
<accession>A0ABQ5KFC1</accession>
<proteinExistence type="predicted"/>
<feature type="non-terminal residue" evidence="1">
    <location>
        <position position="154"/>
    </location>
</feature>
<name>A0ABQ5KFC1_9EUKA</name>
<keyword evidence="2" id="KW-1185">Reference proteome</keyword>
<organism evidence="1 2">
    <name type="scientific">Aduncisulcus paluster</name>
    <dbReference type="NCBI Taxonomy" id="2918883"/>
    <lineage>
        <taxon>Eukaryota</taxon>
        <taxon>Metamonada</taxon>
        <taxon>Carpediemonas-like organisms</taxon>
        <taxon>Aduncisulcus</taxon>
    </lineage>
</organism>
<gene>
    <name evidence="1" type="ORF">ADUPG1_001909</name>
</gene>
<comment type="caution">
    <text evidence="1">The sequence shown here is derived from an EMBL/GenBank/DDBJ whole genome shotgun (WGS) entry which is preliminary data.</text>
</comment>
<evidence type="ECO:0000313" key="2">
    <source>
        <dbReference type="Proteomes" id="UP001057375"/>
    </source>
</evidence>
<dbReference type="EMBL" id="BQXS01001939">
    <property type="protein sequence ID" value="GKT31226.1"/>
    <property type="molecule type" value="Genomic_DNA"/>
</dbReference>